<dbReference type="PROSITE" id="PS50075">
    <property type="entry name" value="CARRIER"/>
    <property type="match status" value="1"/>
</dbReference>
<dbReference type="RefSeq" id="WP_219497652.1">
    <property type="nucleotide sequence ID" value="NZ_JAHXDN010000001.1"/>
</dbReference>
<dbReference type="Pfam" id="PF00550">
    <property type="entry name" value="PP-binding"/>
    <property type="match status" value="1"/>
</dbReference>
<name>A0A9X1FRE8_9RHOB</name>
<sequence>MTHADAETALREELHRIAPDIDVAQIDADADLREEFDIDSMDFLTLVTALSKRLEIEMPDADYPRMQSFNALVLYLAGKSGQ</sequence>
<evidence type="ECO:0000313" key="2">
    <source>
        <dbReference type="EMBL" id="MBW4706207.1"/>
    </source>
</evidence>
<dbReference type="EMBL" id="JAHXDN010000001">
    <property type="protein sequence ID" value="MBW4706207.1"/>
    <property type="molecule type" value="Genomic_DNA"/>
</dbReference>
<dbReference type="InterPro" id="IPR009081">
    <property type="entry name" value="PP-bd_ACP"/>
</dbReference>
<organism evidence="2 3">
    <name type="scientific">Roseobacter insulae</name>
    <dbReference type="NCBI Taxonomy" id="2859783"/>
    <lineage>
        <taxon>Bacteria</taxon>
        <taxon>Pseudomonadati</taxon>
        <taxon>Pseudomonadota</taxon>
        <taxon>Alphaproteobacteria</taxon>
        <taxon>Rhodobacterales</taxon>
        <taxon>Roseobacteraceae</taxon>
        <taxon>Roseobacter</taxon>
    </lineage>
</organism>
<dbReference type="Proteomes" id="UP001138661">
    <property type="component" value="Unassembled WGS sequence"/>
</dbReference>
<dbReference type="AlphaFoldDB" id="A0A9X1FRE8"/>
<accession>A0A9X1FRE8</accession>
<gene>
    <name evidence="2" type="ORF">KX928_00240</name>
</gene>
<feature type="domain" description="Carrier" evidence="1">
    <location>
        <begin position="4"/>
        <end position="80"/>
    </location>
</feature>
<reference evidence="2" key="1">
    <citation type="submission" date="2021-07" db="EMBL/GenBank/DDBJ databases">
        <title>Roseobacter insulae sp. nov., isolated from a tidal flat.</title>
        <authorList>
            <person name="Park S."/>
            <person name="Yoon J.-H."/>
        </authorList>
    </citation>
    <scope>NUCLEOTIDE SEQUENCE</scope>
    <source>
        <strain evidence="2">YSTF-M11</strain>
    </source>
</reference>
<protein>
    <submittedName>
        <fullName evidence="2">Acyl carrier protein</fullName>
    </submittedName>
</protein>
<keyword evidence="3" id="KW-1185">Reference proteome</keyword>
<evidence type="ECO:0000259" key="1">
    <source>
        <dbReference type="PROSITE" id="PS50075"/>
    </source>
</evidence>
<comment type="caution">
    <text evidence="2">The sequence shown here is derived from an EMBL/GenBank/DDBJ whole genome shotgun (WGS) entry which is preliminary data.</text>
</comment>
<proteinExistence type="predicted"/>
<evidence type="ECO:0000313" key="3">
    <source>
        <dbReference type="Proteomes" id="UP001138661"/>
    </source>
</evidence>